<sequence>MAETAVGFAIDRMVSLLTNETSLLRDVHSEVESIKHELEAIQCFLKDADMKADLEYSQGDHQTTRDGVKAWVKQLTEIAFQIEDVIDEYTFHLEQHPGGRRARGFIASLCKIGRSIIKLKPRHNIASCIQEIKKAVVEIKERSARYGFDSIEKGTTNADNPSQYVSGYDPRKGSMYLEDDDLVGIESPRDELVGWLLNNDQQTQRAIISVVGMGGLGKTTLARKVYDLVKNDFDCHAWIAVSQPYQKEGLLKKIIKQFCKGNKEPASQGIDSMDEEALTEKVRQYLQKKRYAVFFDDVWKVGFWGDIEHALLDNKIGGRIVITTRSKEVGDFCKISPSVYDLELKPLDPEKAYELFCKRAFRVEFGGRCPPSLNDLSRKIVKKCGGLPLAIVAIAGLLSTKDRTVYEWDKLHSSLSSELESNPHLTSIKRILLLSYYDLPYYLKCCFLYFGMYPEDYSIKLSRLLRQWIAEGFIKSKKDKTLEGVAHQYLSELIHRSLVQISDVHFLRGTCKACRVHDLLHEVILKKMEDLIFCRVLSGNDQSTLRGDQLVTRRLSIINSSSINVLHNIDQSFQVRSILNFKFSDRIFANSILSTHTKNFKLLKLLDFEDSALDYIHEDIGNLFHLRYHSLRNTKVKMLPKSIGKLVNLETLDIRDSFVVEIPAEIERLSKLRYLLAYSRYDFNIDSIQFNLSTVRGMKVHEGIGCLGALQKLSLLDASKMGVDIIKELGKLTHLKILEIFKLKSEDGKILFECIAKMNHLESLNVTTISGDDIIHIEFLSSLPQSLRSLSLTGPLSKLPEWISQLQNLVNLTLVLTKLEDDPVKTFRNLHNLLMLRMLYDAYNGEKLQFEEGVFSRLKLLSAMHLSKLNSIVIEEGALPILEKLIIGPSPKLEIINGRIYVVQSDHHRYNED</sequence>
<evidence type="ECO:0000313" key="9">
    <source>
        <dbReference type="RefSeq" id="XP_060675105.1"/>
    </source>
</evidence>
<evidence type="ECO:0000256" key="2">
    <source>
        <dbReference type="ARBA" id="ARBA00022741"/>
    </source>
</evidence>
<feature type="domain" description="Disease resistance N-terminal" evidence="5">
    <location>
        <begin position="5"/>
        <end position="97"/>
    </location>
</feature>
<dbReference type="SUPFAM" id="SSF52540">
    <property type="entry name" value="P-loop containing nucleoside triphosphate hydrolases"/>
    <property type="match status" value="1"/>
</dbReference>
<evidence type="ECO:0000259" key="4">
    <source>
        <dbReference type="Pfam" id="PF00931"/>
    </source>
</evidence>
<feature type="domain" description="NB-ARC" evidence="4">
    <location>
        <begin position="187"/>
        <end position="363"/>
    </location>
</feature>
<dbReference type="InterPro" id="IPR027417">
    <property type="entry name" value="P-loop_NTPase"/>
</dbReference>
<gene>
    <name evidence="9" type="primary">LOC107416091</name>
</gene>
<dbReference type="InterPro" id="IPR058922">
    <property type="entry name" value="WHD_DRP"/>
</dbReference>
<evidence type="ECO:0000256" key="1">
    <source>
        <dbReference type="ARBA" id="ARBA00022737"/>
    </source>
</evidence>
<dbReference type="Gene3D" id="1.10.10.10">
    <property type="entry name" value="Winged helix-like DNA-binding domain superfamily/Winged helix DNA-binding domain"/>
    <property type="match status" value="1"/>
</dbReference>
<reference evidence="9" key="1">
    <citation type="submission" date="2025-08" db="UniProtKB">
        <authorList>
            <consortium name="RefSeq"/>
        </authorList>
    </citation>
    <scope>IDENTIFICATION</scope>
    <source>
        <tissue evidence="9">Seedling</tissue>
    </source>
</reference>
<dbReference type="InterPro" id="IPR036388">
    <property type="entry name" value="WH-like_DNA-bd_sf"/>
</dbReference>
<keyword evidence="2" id="KW-0547">Nucleotide-binding</keyword>
<evidence type="ECO:0000259" key="5">
    <source>
        <dbReference type="Pfam" id="PF18052"/>
    </source>
</evidence>
<dbReference type="InterPro" id="IPR042197">
    <property type="entry name" value="Apaf_helical"/>
</dbReference>
<feature type="domain" description="Disease resistance protein winged helix" evidence="6">
    <location>
        <begin position="452"/>
        <end position="524"/>
    </location>
</feature>
<dbReference type="Pfam" id="PF23598">
    <property type="entry name" value="LRR_14"/>
    <property type="match status" value="1"/>
</dbReference>
<dbReference type="Gene3D" id="3.80.10.10">
    <property type="entry name" value="Ribonuclease Inhibitor"/>
    <property type="match status" value="1"/>
</dbReference>
<evidence type="ECO:0000256" key="3">
    <source>
        <dbReference type="ARBA" id="ARBA00022821"/>
    </source>
</evidence>
<dbReference type="CDD" id="cd14798">
    <property type="entry name" value="RX-CC_like"/>
    <property type="match status" value="1"/>
</dbReference>
<dbReference type="PANTHER" id="PTHR23155">
    <property type="entry name" value="DISEASE RESISTANCE PROTEIN RP"/>
    <property type="match status" value="1"/>
</dbReference>
<dbReference type="PANTHER" id="PTHR23155:SF1052">
    <property type="entry name" value="DISEASE RESISTANCE PROTEIN RPM1"/>
    <property type="match status" value="1"/>
</dbReference>
<organism evidence="8 9">
    <name type="scientific">Ziziphus jujuba</name>
    <name type="common">Chinese jujube</name>
    <name type="synonym">Ziziphus sativa</name>
    <dbReference type="NCBI Taxonomy" id="326968"/>
    <lineage>
        <taxon>Eukaryota</taxon>
        <taxon>Viridiplantae</taxon>
        <taxon>Streptophyta</taxon>
        <taxon>Embryophyta</taxon>
        <taxon>Tracheophyta</taxon>
        <taxon>Spermatophyta</taxon>
        <taxon>Magnoliopsida</taxon>
        <taxon>eudicotyledons</taxon>
        <taxon>Gunneridae</taxon>
        <taxon>Pentapetalae</taxon>
        <taxon>rosids</taxon>
        <taxon>fabids</taxon>
        <taxon>Rosales</taxon>
        <taxon>Rhamnaceae</taxon>
        <taxon>Paliureae</taxon>
        <taxon>Ziziphus</taxon>
    </lineage>
</organism>
<dbReference type="Gene3D" id="1.20.5.4130">
    <property type="match status" value="1"/>
</dbReference>
<feature type="domain" description="Disease resistance R13L4/SHOC-2-like LRR" evidence="7">
    <location>
        <begin position="574"/>
        <end position="886"/>
    </location>
</feature>
<proteinExistence type="predicted"/>
<dbReference type="Gene3D" id="1.10.8.430">
    <property type="entry name" value="Helical domain of apoptotic protease-activating factors"/>
    <property type="match status" value="1"/>
</dbReference>
<dbReference type="InterPro" id="IPR032675">
    <property type="entry name" value="LRR_dom_sf"/>
</dbReference>
<dbReference type="SUPFAM" id="SSF52058">
    <property type="entry name" value="L domain-like"/>
    <property type="match status" value="1"/>
</dbReference>
<keyword evidence="8" id="KW-1185">Reference proteome</keyword>
<evidence type="ECO:0000259" key="6">
    <source>
        <dbReference type="Pfam" id="PF23559"/>
    </source>
</evidence>
<dbReference type="InterPro" id="IPR002182">
    <property type="entry name" value="NB-ARC"/>
</dbReference>
<dbReference type="PRINTS" id="PR00364">
    <property type="entry name" value="DISEASERSIST"/>
</dbReference>
<evidence type="ECO:0000259" key="7">
    <source>
        <dbReference type="Pfam" id="PF23598"/>
    </source>
</evidence>
<name>A0ABM4AEF5_ZIZJJ</name>
<dbReference type="Pfam" id="PF23559">
    <property type="entry name" value="WHD_DRP"/>
    <property type="match status" value="1"/>
</dbReference>
<dbReference type="InterPro" id="IPR044974">
    <property type="entry name" value="Disease_R_plants"/>
</dbReference>
<dbReference type="Proteomes" id="UP001652623">
    <property type="component" value="Chromosome 1"/>
</dbReference>
<dbReference type="Gene3D" id="3.40.50.300">
    <property type="entry name" value="P-loop containing nucleotide triphosphate hydrolases"/>
    <property type="match status" value="1"/>
</dbReference>
<accession>A0ABM4AEF5</accession>
<dbReference type="RefSeq" id="XP_060675105.1">
    <property type="nucleotide sequence ID" value="XM_060819122.1"/>
</dbReference>
<dbReference type="InterPro" id="IPR055414">
    <property type="entry name" value="LRR_R13L4/SHOC2-like"/>
</dbReference>
<dbReference type="GeneID" id="107416091"/>
<dbReference type="Pfam" id="PF00931">
    <property type="entry name" value="NB-ARC"/>
    <property type="match status" value="1"/>
</dbReference>
<evidence type="ECO:0000313" key="8">
    <source>
        <dbReference type="Proteomes" id="UP001652623"/>
    </source>
</evidence>
<dbReference type="InterPro" id="IPR041118">
    <property type="entry name" value="Rx_N"/>
</dbReference>
<protein>
    <submittedName>
        <fullName evidence="9">Disease resistance protein RPM1-like</fullName>
    </submittedName>
</protein>
<dbReference type="InterPro" id="IPR038005">
    <property type="entry name" value="RX-like_CC"/>
</dbReference>
<keyword evidence="1" id="KW-0677">Repeat</keyword>
<keyword evidence="3" id="KW-0611">Plant defense</keyword>
<dbReference type="Pfam" id="PF18052">
    <property type="entry name" value="Rx_N"/>
    <property type="match status" value="1"/>
</dbReference>